<dbReference type="InterPro" id="IPR003886">
    <property type="entry name" value="NIDO_dom"/>
</dbReference>
<dbReference type="PANTHER" id="PTHR46160">
    <property type="entry name" value="ALPHA-TECTORIN-RELATED"/>
    <property type="match status" value="1"/>
</dbReference>
<feature type="domain" description="NIDO" evidence="2">
    <location>
        <begin position="94"/>
        <end position="225"/>
    </location>
</feature>
<dbReference type="GO" id="GO:0007160">
    <property type="term" value="P:cell-matrix adhesion"/>
    <property type="evidence" value="ECO:0007669"/>
    <property type="project" value="InterPro"/>
</dbReference>
<gene>
    <name evidence="3" type="primary">VDAC2</name>
</gene>
<feature type="chain" id="PRO_5043366205" description="NIDO domain-containing protein" evidence="1">
    <location>
        <begin position="20"/>
        <end position="264"/>
    </location>
</feature>
<reference evidence="3" key="3">
    <citation type="submission" date="2025-09" db="UniProtKB">
        <authorList>
            <consortium name="Ensembl"/>
        </authorList>
    </citation>
    <scope>IDENTIFICATION</scope>
</reference>
<organism evidence="3 4">
    <name type="scientific">Pygocentrus nattereri</name>
    <name type="common">Red-bellied piranha</name>
    <dbReference type="NCBI Taxonomy" id="42514"/>
    <lineage>
        <taxon>Eukaryota</taxon>
        <taxon>Metazoa</taxon>
        <taxon>Chordata</taxon>
        <taxon>Craniata</taxon>
        <taxon>Vertebrata</taxon>
        <taxon>Euteleostomi</taxon>
        <taxon>Actinopterygii</taxon>
        <taxon>Neopterygii</taxon>
        <taxon>Teleostei</taxon>
        <taxon>Ostariophysi</taxon>
        <taxon>Characiformes</taxon>
        <taxon>Characoidei</taxon>
        <taxon>Pygocentrus</taxon>
    </lineage>
</organism>
<protein>
    <recommendedName>
        <fullName evidence="2">NIDO domain-containing protein</fullName>
    </recommendedName>
</protein>
<dbReference type="PANTHER" id="PTHR46160:SF9">
    <property type="entry name" value="PROTEIN PRY2-RELATED"/>
    <property type="match status" value="1"/>
</dbReference>
<dbReference type="PROSITE" id="PS51220">
    <property type="entry name" value="NIDO"/>
    <property type="match status" value="1"/>
</dbReference>
<dbReference type="Proteomes" id="UP001501920">
    <property type="component" value="Chromosome 12"/>
</dbReference>
<dbReference type="SMART" id="SM00539">
    <property type="entry name" value="NIDO"/>
    <property type="match status" value="1"/>
</dbReference>
<evidence type="ECO:0000313" key="4">
    <source>
        <dbReference type="Proteomes" id="UP001501920"/>
    </source>
</evidence>
<dbReference type="AlphaFoldDB" id="A0A3B4EHZ7"/>
<evidence type="ECO:0000313" key="3">
    <source>
        <dbReference type="Ensembl" id="ENSPNAP00000036122.2"/>
    </source>
</evidence>
<proteinExistence type="predicted"/>
<keyword evidence="1" id="KW-0732">Signal</keyword>
<evidence type="ECO:0000259" key="2">
    <source>
        <dbReference type="PROSITE" id="PS51220"/>
    </source>
</evidence>
<reference evidence="3 4" key="1">
    <citation type="submission" date="2020-10" db="EMBL/GenBank/DDBJ databases">
        <title>Pygocentrus nattereri (red-bellied piranha) genome, fPygNat1, primary haplotype.</title>
        <authorList>
            <person name="Myers G."/>
            <person name="Meyer A."/>
            <person name="Karagic N."/>
            <person name="Pippel M."/>
            <person name="Winkler S."/>
            <person name="Tracey A."/>
            <person name="Wood J."/>
            <person name="Formenti G."/>
            <person name="Howe K."/>
            <person name="Fedrigo O."/>
            <person name="Jarvis E.D."/>
        </authorList>
    </citation>
    <scope>NUCLEOTIDE SEQUENCE [LARGE SCALE GENOMIC DNA]</scope>
</reference>
<reference evidence="3" key="2">
    <citation type="submission" date="2025-08" db="UniProtKB">
        <authorList>
            <consortium name="Ensembl"/>
        </authorList>
    </citation>
    <scope>IDENTIFICATION</scope>
</reference>
<dbReference type="OMA" id="WAFIATY"/>
<dbReference type="Ensembl" id="ENSPNAT00000030191.2">
    <property type="protein sequence ID" value="ENSPNAP00000036122.2"/>
    <property type="gene ID" value="ENSPNAG00000026717.2"/>
</dbReference>
<name>A0A3B4EHZ7_PYGNA</name>
<feature type="signal peptide" evidence="1">
    <location>
        <begin position="1"/>
        <end position="19"/>
    </location>
</feature>
<dbReference type="InterPro" id="IPR052749">
    <property type="entry name" value="Alpha-tectorin"/>
</dbReference>
<accession>A0A3B4EHZ7</accession>
<keyword evidence="4" id="KW-1185">Reference proteome</keyword>
<evidence type="ECO:0000256" key="1">
    <source>
        <dbReference type="SAM" id="SignalP"/>
    </source>
</evidence>
<dbReference type="Pfam" id="PF06119">
    <property type="entry name" value="NIDO"/>
    <property type="match status" value="1"/>
</dbReference>
<dbReference type="GeneTree" id="ENSGT00940000164679"/>
<sequence>MRNIPVIFLFSFTAVSSLSDLFYPHGTEKGDKVNPVADDVSSPAIELKSPFSFFGHTYSQIYVNNNGDLTFKLELTAYVPKPFVADGTTTIIAPLWTDLDNRKEGVISHNQYSEGSVLLRATQDINQYFPKVNFTASWVFVATWDGVPYYNQQGKASFQVVLISRGTLSFMLINYGPIDPTTHEAGYVTFKHSFEITSTNSNVSKLSSTSNVNVPGRWAFLVNQGSSYTTTSGKKQGFSKESGLFRGLCCSCWGVTALLGQLRN</sequence>